<dbReference type="GO" id="GO:0020037">
    <property type="term" value="F:heme binding"/>
    <property type="evidence" value="ECO:0007669"/>
    <property type="project" value="InterPro"/>
</dbReference>
<dbReference type="InterPro" id="IPR044203">
    <property type="entry name" value="GlbO/GLB3-like"/>
</dbReference>
<dbReference type="PANTHER" id="PTHR47366:SF1">
    <property type="entry name" value="TWO-ON-TWO HEMOGLOBIN-3"/>
    <property type="match status" value="1"/>
</dbReference>
<keyword evidence="2" id="KW-0813">Transport</keyword>
<dbReference type="RefSeq" id="WP_067380219.1">
    <property type="nucleotide sequence ID" value="NZ_CP015839.1"/>
</dbReference>
<sequence length="138" mass="15559">MQISEPGRPQYGDGDTSYQAAGGIDGIRRLVDAFYDQMDSLADAADIRAMHRQDLSESRDKLSCFLSGWLGGPKLYREKYGPISIPAAHAQLRIGSLRRDAWLLCMQKALQQQPWPEGFKQYLLQALSVPAERCRTRD</sequence>
<dbReference type="CDD" id="cd14773">
    <property type="entry name" value="TrHb2_PhHbO-like_O"/>
    <property type="match status" value="1"/>
</dbReference>
<dbReference type="KEGG" id="mars:A8C75_07545"/>
<comment type="cofactor">
    <cofactor evidence="1">
        <name>heme</name>
        <dbReference type="ChEBI" id="CHEBI:30413"/>
    </cofactor>
</comment>
<accession>A0A1A9EXG6</accession>
<reference evidence="8" key="1">
    <citation type="submission" date="2016-05" db="EMBL/GenBank/DDBJ databases">
        <authorList>
            <person name="Baek K."/>
            <person name="Yang S.-J."/>
        </authorList>
    </citation>
    <scope>NUCLEOTIDE SEQUENCE [LARGE SCALE GENOMIC DNA]</scope>
    <source>
        <strain evidence="8">ST58-10</strain>
    </source>
</reference>
<evidence type="ECO:0000313" key="7">
    <source>
        <dbReference type="EMBL" id="ANG62358.1"/>
    </source>
</evidence>
<dbReference type="InterPro" id="IPR019795">
    <property type="entry name" value="Globin_bac-like_CS"/>
</dbReference>
<keyword evidence="5" id="KW-0408">Iron</keyword>
<evidence type="ECO:0000256" key="6">
    <source>
        <dbReference type="ARBA" id="ARBA00034496"/>
    </source>
</evidence>
<protein>
    <submittedName>
        <fullName evidence="7">Globin</fullName>
    </submittedName>
</protein>
<dbReference type="PROSITE" id="PS01213">
    <property type="entry name" value="GLOBIN_FAM_2"/>
    <property type="match status" value="1"/>
</dbReference>
<dbReference type="InterPro" id="IPR012292">
    <property type="entry name" value="Globin/Proto"/>
</dbReference>
<dbReference type="SUPFAM" id="SSF46458">
    <property type="entry name" value="Globin-like"/>
    <property type="match status" value="1"/>
</dbReference>
<evidence type="ECO:0000256" key="1">
    <source>
        <dbReference type="ARBA" id="ARBA00001971"/>
    </source>
</evidence>
<name>A0A1A9EXG6_9GAMM</name>
<dbReference type="GO" id="GO:0005344">
    <property type="term" value="F:oxygen carrier activity"/>
    <property type="evidence" value="ECO:0007669"/>
    <property type="project" value="InterPro"/>
</dbReference>
<comment type="similarity">
    <text evidence="6">Belongs to the truncated hemoglobin family. Group II subfamily.</text>
</comment>
<dbReference type="EMBL" id="CP015839">
    <property type="protein sequence ID" value="ANG62358.1"/>
    <property type="molecule type" value="Genomic_DNA"/>
</dbReference>
<reference evidence="7 8" key="2">
    <citation type="journal article" date="2018" name="Int. J. Syst. Evol. Microbiol.">
        <title>Marinobacterium aestuarii sp. nov., a benzene-degrading marine bacterium isolated from estuary sediment.</title>
        <authorList>
            <person name="Bae S.S."/>
            <person name="Jung J."/>
            <person name="Chung D."/>
            <person name="Baek K."/>
        </authorList>
    </citation>
    <scope>NUCLEOTIDE SEQUENCE [LARGE SCALE GENOMIC DNA]</scope>
    <source>
        <strain evidence="7 8">ST58-10</strain>
    </source>
</reference>
<keyword evidence="4" id="KW-0479">Metal-binding</keyword>
<organism evidence="7 8">
    <name type="scientific">Marinobacterium aestuarii</name>
    <dbReference type="NCBI Taxonomy" id="1821621"/>
    <lineage>
        <taxon>Bacteria</taxon>
        <taxon>Pseudomonadati</taxon>
        <taxon>Pseudomonadota</taxon>
        <taxon>Gammaproteobacteria</taxon>
        <taxon>Oceanospirillales</taxon>
        <taxon>Oceanospirillaceae</taxon>
        <taxon>Marinobacterium</taxon>
    </lineage>
</organism>
<dbReference type="AlphaFoldDB" id="A0A1A9EXG6"/>
<dbReference type="PANTHER" id="PTHR47366">
    <property type="entry name" value="TWO-ON-TWO HEMOGLOBIN-3"/>
    <property type="match status" value="1"/>
</dbReference>
<dbReference type="Proteomes" id="UP000078070">
    <property type="component" value="Chromosome"/>
</dbReference>
<evidence type="ECO:0000256" key="2">
    <source>
        <dbReference type="ARBA" id="ARBA00022448"/>
    </source>
</evidence>
<dbReference type="Gene3D" id="1.10.490.10">
    <property type="entry name" value="Globins"/>
    <property type="match status" value="1"/>
</dbReference>
<evidence type="ECO:0000256" key="4">
    <source>
        <dbReference type="ARBA" id="ARBA00022723"/>
    </source>
</evidence>
<dbReference type="OrthoDB" id="9790913at2"/>
<dbReference type="Pfam" id="PF01152">
    <property type="entry name" value="Bac_globin"/>
    <property type="match status" value="1"/>
</dbReference>
<dbReference type="STRING" id="1821621.A8C75_07545"/>
<dbReference type="InterPro" id="IPR009050">
    <property type="entry name" value="Globin-like_sf"/>
</dbReference>
<keyword evidence="3" id="KW-0349">Heme</keyword>
<evidence type="ECO:0000256" key="3">
    <source>
        <dbReference type="ARBA" id="ARBA00022617"/>
    </source>
</evidence>
<evidence type="ECO:0000256" key="5">
    <source>
        <dbReference type="ARBA" id="ARBA00023004"/>
    </source>
</evidence>
<evidence type="ECO:0000313" key="8">
    <source>
        <dbReference type="Proteomes" id="UP000078070"/>
    </source>
</evidence>
<keyword evidence="8" id="KW-1185">Reference proteome</keyword>
<gene>
    <name evidence="7" type="ORF">A8C75_07545</name>
</gene>
<proteinExistence type="inferred from homology"/>
<dbReference type="GO" id="GO:0019825">
    <property type="term" value="F:oxygen binding"/>
    <property type="evidence" value="ECO:0007669"/>
    <property type="project" value="InterPro"/>
</dbReference>
<dbReference type="GO" id="GO:0046872">
    <property type="term" value="F:metal ion binding"/>
    <property type="evidence" value="ECO:0007669"/>
    <property type="project" value="UniProtKB-KW"/>
</dbReference>
<dbReference type="InterPro" id="IPR001486">
    <property type="entry name" value="Hemoglobin_trunc"/>
</dbReference>